<keyword evidence="1" id="KW-0805">Transcription regulation</keyword>
<gene>
    <name evidence="6" type="ORF">D9V34_01980</name>
</gene>
<dbReference type="Gene3D" id="1.10.357.10">
    <property type="entry name" value="Tetracycline Repressor, domain 2"/>
    <property type="match status" value="1"/>
</dbReference>
<dbReference type="Proteomes" id="UP000269438">
    <property type="component" value="Unassembled WGS sequence"/>
</dbReference>
<evidence type="ECO:0000256" key="2">
    <source>
        <dbReference type="ARBA" id="ARBA00023125"/>
    </source>
</evidence>
<evidence type="ECO:0000256" key="1">
    <source>
        <dbReference type="ARBA" id="ARBA00023015"/>
    </source>
</evidence>
<dbReference type="EMBL" id="RCUY01000001">
    <property type="protein sequence ID" value="RLP84789.1"/>
    <property type="molecule type" value="Genomic_DNA"/>
</dbReference>
<dbReference type="GO" id="GO:0000976">
    <property type="term" value="F:transcription cis-regulatory region binding"/>
    <property type="evidence" value="ECO:0007669"/>
    <property type="project" value="TreeGrafter"/>
</dbReference>
<evidence type="ECO:0000313" key="6">
    <source>
        <dbReference type="EMBL" id="RLP84789.1"/>
    </source>
</evidence>
<proteinExistence type="predicted"/>
<keyword evidence="3" id="KW-0804">Transcription</keyword>
<feature type="domain" description="HTH tetR-type" evidence="5">
    <location>
        <begin position="48"/>
        <end position="108"/>
    </location>
</feature>
<sequence length="226" mass="24392">MAGALGAAWYRLPTKTPAVRDRGSCHAPPHGALPTGWMCQTGSHMDQQSKPDQIIEAYVDLLVVQGVRSASIDAIAKRSGLSKAGLLHHFRSRDAMDREILDRLEALVTADAAAMRIAPEGAARYYVGTSLEYSSPLERLVVAATRLGQAGNNEAWITLRWARDRWFEVLVDSLGDETLARLVLLAGDGIAYHTDIIGEESDPFLAEASITAVADLIGTLGKQPTD</sequence>
<dbReference type="InterPro" id="IPR009057">
    <property type="entry name" value="Homeodomain-like_sf"/>
</dbReference>
<name>A0A3L7AW87_9MICO</name>
<organism evidence="6 7">
    <name type="scientific">Mycetocola lacteus</name>
    <dbReference type="NCBI Taxonomy" id="76637"/>
    <lineage>
        <taxon>Bacteria</taxon>
        <taxon>Bacillati</taxon>
        <taxon>Actinomycetota</taxon>
        <taxon>Actinomycetes</taxon>
        <taxon>Micrococcales</taxon>
        <taxon>Microbacteriaceae</taxon>
        <taxon>Mycetocola</taxon>
    </lineage>
</organism>
<dbReference type="PANTHER" id="PTHR30055:SF234">
    <property type="entry name" value="HTH-TYPE TRANSCRIPTIONAL REGULATOR BETI"/>
    <property type="match status" value="1"/>
</dbReference>
<evidence type="ECO:0000256" key="4">
    <source>
        <dbReference type="PROSITE-ProRule" id="PRU00335"/>
    </source>
</evidence>
<dbReference type="PROSITE" id="PS50977">
    <property type="entry name" value="HTH_TETR_2"/>
    <property type="match status" value="1"/>
</dbReference>
<dbReference type="OrthoDB" id="9806334at2"/>
<accession>A0A3L7AW87</accession>
<keyword evidence="2 4" id="KW-0238">DNA-binding</keyword>
<dbReference type="Pfam" id="PF00440">
    <property type="entry name" value="TetR_N"/>
    <property type="match status" value="1"/>
</dbReference>
<reference evidence="6 7" key="1">
    <citation type="submission" date="2018-10" db="EMBL/GenBank/DDBJ databases">
        <authorList>
            <person name="Li J."/>
        </authorList>
    </citation>
    <scope>NUCLEOTIDE SEQUENCE [LARGE SCALE GENOMIC DNA]</scope>
    <source>
        <strain evidence="6 7">JCM 11654</strain>
    </source>
</reference>
<comment type="caution">
    <text evidence="6">The sequence shown here is derived from an EMBL/GenBank/DDBJ whole genome shotgun (WGS) entry which is preliminary data.</text>
</comment>
<dbReference type="PANTHER" id="PTHR30055">
    <property type="entry name" value="HTH-TYPE TRANSCRIPTIONAL REGULATOR RUTR"/>
    <property type="match status" value="1"/>
</dbReference>
<feature type="DNA-binding region" description="H-T-H motif" evidence="4">
    <location>
        <begin position="71"/>
        <end position="90"/>
    </location>
</feature>
<dbReference type="AlphaFoldDB" id="A0A3L7AW87"/>
<evidence type="ECO:0000313" key="7">
    <source>
        <dbReference type="Proteomes" id="UP000269438"/>
    </source>
</evidence>
<keyword evidence="7" id="KW-1185">Reference proteome</keyword>
<dbReference type="InterPro" id="IPR050109">
    <property type="entry name" value="HTH-type_TetR-like_transc_reg"/>
</dbReference>
<dbReference type="SUPFAM" id="SSF46689">
    <property type="entry name" value="Homeodomain-like"/>
    <property type="match status" value="1"/>
</dbReference>
<evidence type="ECO:0000259" key="5">
    <source>
        <dbReference type="PROSITE" id="PS50977"/>
    </source>
</evidence>
<evidence type="ECO:0000256" key="3">
    <source>
        <dbReference type="ARBA" id="ARBA00023163"/>
    </source>
</evidence>
<dbReference type="GO" id="GO:0003700">
    <property type="term" value="F:DNA-binding transcription factor activity"/>
    <property type="evidence" value="ECO:0007669"/>
    <property type="project" value="TreeGrafter"/>
</dbReference>
<dbReference type="InterPro" id="IPR001647">
    <property type="entry name" value="HTH_TetR"/>
</dbReference>
<protein>
    <submittedName>
        <fullName evidence="6">TetR family transcriptional regulator</fullName>
    </submittedName>
</protein>